<dbReference type="InterPro" id="IPR043429">
    <property type="entry name" value="ArtM/GltK/GlnP/TcyL/YhdX-like"/>
</dbReference>
<keyword evidence="5 9" id="KW-0812">Transmembrane</keyword>
<feature type="transmembrane region" description="Helical" evidence="9">
    <location>
        <begin position="157"/>
        <end position="177"/>
    </location>
</feature>
<dbReference type="PANTHER" id="PTHR30614">
    <property type="entry name" value="MEMBRANE COMPONENT OF AMINO ACID ABC TRANSPORTER"/>
    <property type="match status" value="1"/>
</dbReference>
<organism evidence="11 12">
    <name type="scientific">Leucobacter muris</name>
    <dbReference type="NCBI Taxonomy" id="1935379"/>
    <lineage>
        <taxon>Bacteria</taxon>
        <taxon>Bacillati</taxon>
        <taxon>Actinomycetota</taxon>
        <taxon>Actinomycetes</taxon>
        <taxon>Micrococcales</taxon>
        <taxon>Microbacteriaceae</taxon>
        <taxon>Leucobacter</taxon>
    </lineage>
</organism>
<dbReference type="Proteomes" id="UP000285768">
    <property type="component" value="Chromosome"/>
</dbReference>
<accession>A0ABX5QIG2</accession>
<evidence type="ECO:0000256" key="8">
    <source>
        <dbReference type="ARBA" id="ARBA00023136"/>
    </source>
</evidence>
<evidence type="ECO:0000259" key="10">
    <source>
        <dbReference type="PROSITE" id="PS50928"/>
    </source>
</evidence>
<keyword evidence="12" id="KW-1185">Reference proteome</keyword>
<reference evidence="11 12" key="1">
    <citation type="submission" date="2019-01" db="EMBL/GenBank/DDBJ databases">
        <title>Leucobacter muris sp. nov. isolated from the nose of a laboratory mouse.</title>
        <authorList>
            <person name="Benga L."/>
            <person name="Sproeer C."/>
            <person name="Schumann P."/>
            <person name="Verbarg S."/>
            <person name="Bunk B."/>
            <person name="Engelhardt E."/>
            <person name="Benten P.M."/>
            <person name="Sager M."/>
        </authorList>
    </citation>
    <scope>NUCLEOTIDE SEQUENCE [LARGE SCALE GENOMIC DNA]</scope>
    <source>
        <strain evidence="11 12">DSM 101948</strain>
    </source>
</reference>
<evidence type="ECO:0000256" key="6">
    <source>
        <dbReference type="ARBA" id="ARBA00022970"/>
    </source>
</evidence>
<gene>
    <name evidence="11" type="ORF">Leucomu_14075</name>
</gene>
<dbReference type="InterPro" id="IPR010065">
    <property type="entry name" value="AA_ABC_transptr_permease_3TM"/>
</dbReference>
<dbReference type="Gene3D" id="1.10.3720.10">
    <property type="entry name" value="MetI-like"/>
    <property type="match status" value="1"/>
</dbReference>
<protein>
    <submittedName>
        <fullName evidence="11">Amino acid ABC transporter permease</fullName>
    </submittedName>
</protein>
<dbReference type="RefSeq" id="WP_128387599.1">
    <property type="nucleotide sequence ID" value="NZ_CP035037.1"/>
</dbReference>
<evidence type="ECO:0000256" key="4">
    <source>
        <dbReference type="ARBA" id="ARBA00022475"/>
    </source>
</evidence>
<evidence type="ECO:0000313" key="11">
    <source>
        <dbReference type="EMBL" id="QAB18891.1"/>
    </source>
</evidence>
<feature type="transmembrane region" description="Helical" evidence="9">
    <location>
        <begin position="60"/>
        <end position="77"/>
    </location>
</feature>
<sequence length="215" mass="22158">MSVIIDNLPLFGEGMLRTLSICLWGGLGALVLGSLLAVCSVTPVPILNRIGTGWVATMRNVPLAVVLFFFAFGLPEIGVRGSYFWFGTSALAVYTAAFVCEALRSGINAVPIGQAEAARALGVGFGTTLSQILLPQAFRAAVPPLANTTIAMIKDSALVGAIGVGGDLFSVADTLAATRGLDVIPVLAGVVIGYLLIIAPTSALFSLAVRKAVLR</sequence>
<keyword evidence="7 9" id="KW-1133">Transmembrane helix</keyword>
<dbReference type="NCBIfam" id="TIGR01726">
    <property type="entry name" value="HEQRo_perm_3TM"/>
    <property type="match status" value="1"/>
</dbReference>
<evidence type="ECO:0000256" key="1">
    <source>
        <dbReference type="ARBA" id="ARBA00004651"/>
    </source>
</evidence>
<evidence type="ECO:0000256" key="9">
    <source>
        <dbReference type="RuleBase" id="RU363032"/>
    </source>
</evidence>
<comment type="similarity">
    <text evidence="2">Belongs to the binding-protein-dependent transport system permease family. HisMQ subfamily.</text>
</comment>
<feature type="transmembrane region" description="Helical" evidence="9">
    <location>
        <begin position="83"/>
        <end position="103"/>
    </location>
</feature>
<dbReference type="InterPro" id="IPR035906">
    <property type="entry name" value="MetI-like_sf"/>
</dbReference>
<evidence type="ECO:0000256" key="5">
    <source>
        <dbReference type="ARBA" id="ARBA00022692"/>
    </source>
</evidence>
<dbReference type="InterPro" id="IPR000515">
    <property type="entry name" value="MetI-like"/>
</dbReference>
<feature type="transmembrane region" description="Helical" evidence="9">
    <location>
        <begin position="183"/>
        <end position="209"/>
    </location>
</feature>
<evidence type="ECO:0000256" key="3">
    <source>
        <dbReference type="ARBA" id="ARBA00022448"/>
    </source>
</evidence>
<keyword evidence="6" id="KW-0029">Amino-acid transport</keyword>
<dbReference type="PROSITE" id="PS50928">
    <property type="entry name" value="ABC_TM1"/>
    <property type="match status" value="1"/>
</dbReference>
<evidence type="ECO:0000256" key="2">
    <source>
        <dbReference type="ARBA" id="ARBA00010072"/>
    </source>
</evidence>
<feature type="transmembrane region" description="Helical" evidence="9">
    <location>
        <begin position="23"/>
        <end position="48"/>
    </location>
</feature>
<feature type="domain" description="ABC transmembrane type-1" evidence="10">
    <location>
        <begin position="15"/>
        <end position="205"/>
    </location>
</feature>
<keyword evidence="3 9" id="KW-0813">Transport</keyword>
<dbReference type="EMBL" id="CP035037">
    <property type="protein sequence ID" value="QAB18891.1"/>
    <property type="molecule type" value="Genomic_DNA"/>
</dbReference>
<keyword evidence="4" id="KW-1003">Cell membrane</keyword>
<dbReference type="CDD" id="cd06261">
    <property type="entry name" value="TM_PBP2"/>
    <property type="match status" value="1"/>
</dbReference>
<dbReference type="SUPFAM" id="SSF161098">
    <property type="entry name" value="MetI-like"/>
    <property type="match status" value="1"/>
</dbReference>
<dbReference type="Pfam" id="PF00528">
    <property type="entry name" value="BPD_transp_1"/>
    <property type="match status" value="1"/>
</dbReference>
<dbReference type="PANTHER" id="PTHR30614:SF37">
    <property type="entry name" value="AMINO-ACID ABC TRANSPORTER PERMEASE PROTEIN YHDX-RELATED"/>
    <property type="match status" value="1"/>
</dbReference>
<evidence type="ECO:0000256" key="7">
    <source>
        <dbReference type="ARBA" id="ARBA00022989"/>
    </source>
</evidence>
<keyword evidence="8 9" id="KW-0472">Membrane</keyword>
<evidence type="ECO:0000313" key="12">
    <source>
        <dbReference type="Proteomes" id="UP000285768"/>
    </source>
</evidence>
<proteinExistence type="inferred from homology"/>
<comment type="subcellular location">
    <subcellularLocation>
        <location evidence="1 9">Cell membrane</location>
        <topology evidence="1 9">Multi-pass membrane protein</topology>
    </subcellularLocation>
</comment>
<name>A0ABX5QIG2_9MICO</name>